<feature type="domain" description="Retrotransposon gag" evidence="1">
    <location>
        <begin position="12"/>
        <end position="102"/>
    </location>
</feature>
<keyword evidence="2" id="KW-0695">RNA-directed DNA polymerase</keyword>
<dbReference type="PANTHER" id="PTHR33223">
    <property type="entry name" value="CCHC-TYPE DOMAIN-CONTAINING PROTEIN"/>
    <property type="match status" value="1"/>
</dbReference>
<dbReference type="PANTHER" id="PTHR33223:SF11">
    <property type="entry name" value="ELEMENT PROTEIN, PUTATIVE-RELATED"/>
    <property type="match status" value="1"/>
</dbReference>
<reference evidence="2" key="1">
    <citation type="journal article" date="2022" name="Int. J. Mol. Sci.">
        <title>Draft Genome of Tanacetum Coccineum: Genomic Comparison of Closely Related Tanacetum-Family Plants.</title>
        <authorList>
            <person name="Yamashiro T."/>
            <person name="Shiraishi A."/>
            <person name="Nakayama K."/>
            <person name="Satake H."/>
        </authorList>
    </citation>
    <scope>NUCLEOTIDE SEQUENCE</scope>
</reference>
<evidence type="ECO:0000313" key="3">
    <source>
        <dbReference type="Proteomes" id="UP001151760"/>
    </source>
</evidence>
<keyword evidence="3" id="KW-1185">Reference proteome</keyword>
<protein>
    <submittedName>
        <fullName evidence="2">Reverse transcriptase domain-containing protein</fullName>
    </submittedName>
</protein>
<organism evidence="2 3">
    <name type="scientific">Tanacetum coccineum</name>
    <dbReference type="NCBI Taxonomy" id="301880"/>
    <lineage>
        <taxon>Eukaryota</taxon>
        <taxon>Viridiplantae</taxon>
        <taxon>Streptophyta</taxon>
        <taxon>Embryophyta</taxon>
        <taxon>Tracheophyta</taxon>
        <taxon>Spermatophyta</taxon>
        <taxon>Magnoliopsida</taxon>
        <taxon>eudicotyledons</taxon>
        <taxon>Gunneridae</taxon>
        <taxon>Pentapetalae</taxon>
        <taxon>asterids</taxon>
        <taxon>campanulids</taxon>
        <taxon>Asterales</taxon>
        <taxon>Asteraceae</taxon>
        <taxon>Asteroideae</taxon>
        <taxon>Anthemideae</taxon>
        <taxon>Anthemidinae</taxon>
        <taxon>Tanacetum</taxon>
    </lineage>
</organism>
<gene>
    <name evidence="2" type="ORF">Tco_1121758</name>
</gene>
<accession>A0ABQ5J1J4</accession>
<sequence length="225" mass="26245">MEKWAMSVTCHMFVYLLKDAARVWWNSLLKGVVTSYEDLKKSFWTHFKQQKKQTKTHLSINDIKRREGESVRAFITRYTDETTQVARLNEDQRIAGFVHGVKIKSLVKFISTELSESYDYCEFHQDYGHDTNACKELKKQIEEAVKSGKVAHLIKGIRKGRAKQTDTQLGEWTAPTVKAEPVVDRKEEPILMIRVINNPLKRKEPPRIMSVEEMIFPQYETGLRP</sequence>
<keyword evidence="2" id="KW-0548">Nucleotidyltransferase</keyword>
<comment type="caution">
    <text evidence="2">The sequence shown here is derived from an EMBL/GenBank/DDBJ whole genome shotgun (WGS) entry which is preliminary data.</text>
</comment>
<dbReference type="InterPro" id="IPR005162">
    <property type="entry name" value="Retrotrans_gag_dom"/>
</dbReference>
<dbReference type="Pfam" id="PF03732">
    <property type="entry name" value="Retrotrans_gag"/>
    <property type="match status" value="1"/>
</dbReference>
<dbReference type="Proteomes" id="UP001151760">
    <property type="component" value="Unassembled WGS sequence"/>
</dbReference>
<keyword evidence="2" id="KW-0808">Transferase</keyword>
<dbReference type="EMBL" id="BQNB010021337">
    <property type="protein sequence ID" value="GJU05328.1"/>
    <property type="molecule type" value="Genomic_DNA"/>
</dbReference>
<evidence type="ECO:0000313" key="2">
    <source>
        <dbReference type="EMBL" id="GJU05328.1"/>
    </source>
</evidence>
<proteinExistence type="predicted"/>
<name>A0ABQ5J1J4_9ASTR</name>
<dbReference type="GO" id="GO:0003964">
    <property type="term" value="F:RNA-directed DNA polymerase activity"/>
    <property type="evidence" value="ECO:0007669"/>
    <property type="project" value="UniProtKB-KW"/>
</dbReference>
<evidence type="ECO:0000259" key="1">
    <source>
        <dbReference type="Pfam" id="PF03732"/>
    </source>
</evidence>
<reference evidence="2" key="2">
    <citation type="submission" date="2022-01" db="EMBL/GenBank/DDBJ databases">
        <authorList>
            <person name="Yamashiro T."/>
            <person name="Shiraishi A."/>
            <person name="Satake H."/>
            <person name="Nakayama K."/>
        </authorList>
    </citation>
    <scope>NUCLEOTIDE SEQUENCE</scope>
</reference>